<comment type="caution">
    <text evidence="2">The sequence shown here is derived from an EMBL/GenBank/DDBJ whole genome shotgun (WGS) entry which is preliminary data.</text>
</comment>
<feature type="chain" id="PRO_5039551693" evidence="1">
    <location>
        <begin position="22"/>
        <end position="221"/>
    </location>
</feature>
<dbReference type="STRING" id="246199.CUS_7445"/>
<keyword evidence="3" id="KW-1185">Reference proteome</keyword>
<sequence length="221" mass="24216">MRFKTIAVLAFCIVLTGCSLSVEVTDSSEVTAESQTAEVQTQVQPDDDGGYAGSQTAAFLARIDKHDFSMKLRSQQSGGNEVIEEIEVCGDVMRDAYKDSEGKLTAEMYIVGGNIWSVISEGSDKPVCIGKDEYFNEHVRECAFHCLFVDDADKFGGADGDTERIYGNSESMEYLFNYGAGGQLKSYEANGIHYEVMEYVEGIGEVTLPDALKSEIEKGQQ</sequence>
<keyword evidence="1" id="KW-0732">Signal</keyword>
<dbReference type="RefSeq" id="WP_002847145.1">
    <property type="nucleotide sequence ID" value="NZ_ADKM02000018.1"/>
</dbReference>
<accession>E9S869</accession>
<organism evidence="2 3">
    <name type="scientific">Ruminococcus albus 8</name>
    <dbReference type="NCBI Taxonomy" id="246199"/>
    <lineage>
        <taxon>Bacteria</taxon>
        <taxon>Bacillati</taxon>
        <taxon>Bacillota</taxon>
        <taxon>Clostridia</taxon>
        <taxon>Eubacteriales</taxon>
        <taxon>Oscillospiraceae</taxon>
        <taxon>Ruminococcus</taxon>
    </lineage>
</organism>
<proteinExistence type="predicted"/>
<name>E9S869_RUMAL</name>
<dbReference type="PROSITE" id="PS51257">
    <property type="entry name" value="PROKAR_LIPOPROTEIN"/>
    <property type="match status" value="1"/>
</dbReference>
<dbReference type="Proteomes" id="UP000004259">
    <property type="component" value="Unassembled WGS sequence"/>
</dbReference>
<gene>
    <name evidence="2" type="ORF">CUS_7445</name>
</gene>
<feature type="signal peptide" evidence="1">
    <location>
        <begin position="1"/>
        <end position="21"/>
    </location>
</feature>
<evidence type="ECO:0000256" key="1">
    <source>
        <dbReference type="SAM" id="SignalP"/>
    </source>
</evidence>
<evidence type="ECO:0000313" key="2">
    <source>
        <dbReference type="EMBL" id="EGC04685.1"/>
    </source>
</evidence>
<protein>
    <submittedName>
        <fullName evidence="2">Putative lipoprotein</fullName>
    </submittedName>
</protein>
<dbReference type="OrthoDB" id="1819555at2"/>
<reference evidence="2 3" key="1">
    <citation type="submission" date="2011-02" db="EMBL/GenBank/DDBJ databases">
        <authorList>
            <person name="Nelson K.E."/>
            <person name="Sutton G."/>
            <person name="Torralba M."/>
            <person name="Durkin S."/>
            <person name="Harkins D."/>
            <person name="Montgomery R."/>
            <person name="Ziemer C."/>
            <person name="Klaassens E."/>
            <person name="Ocuiv P."/>
            <person name="Morrison M."/>
        </authorList>
    </citation>
    <scope>NUCLEOTIDE SEQUENCE [LARGE SCALE GENOMIC DNA]</scope>
    <source>
        <strain evidence="2 3">8</strain>
    </source>
</reference>
<evidence type="ECO:0000313" key="3">
    <source>
        <dbReference type="Proteomes" id="UP000004259"/>
    </source>
</evidence>
<keyword evidence="2" id="KW-0449">Lipoprotein</keyword>
<dbReference type="EMBL" id="ADKM02000018">
    <property type="protein sequence ID" value="EGC04685.1"/>
    <property type="molecule type" value="Genomic_DNA"/>
</dbReference>
<dbReference type="AlphaFoldDB" id="E9S869"/>